<evidence type="ECO:0000259" key="4">
    <source>
        <dbReference type="PROSITE" id="PS50949"/>
    </source>
</evidence>
<dbReference type="InterPro" id="IPR000524">
    <property type="entry name" value="Tscrpt_reg_HTH_GntR"/>
</dbReference>
<dbReference type="EMBL" id="PVMZ01000022">
    <property type="protein sequence ID" value="PRX15938.1"/>
    <property type="molecule type" value="Genomic_DNA"/>
</dbReference>
<reference evidence="5 6" key="1">
    <citation type="submission" date="2018-03" db="EMBL/GenBank/DDBJ databases">
        <title>Genomic Encyclopedia of Archaeal and Bacterial Type Strains, Phase II (KMG-II): from individual species to whole genera.</title>
        <authorList>
            <person name="Goeker M."/>
        </authorList>
    </citation>
    <scope>NUCLEOTIDE SEQUENCE [LARGE SCALE GENOMIC DNA]</scope>
    <source>
        <strain evidence="5 6">DSM 43146</strain>
    </source>
</reference>
<evidence type="ECO:0000313" key="5">
    <source>
        <dbReference type="EMBL" id="PRX15938.1"/>
    </source>
</evidence>
<dbReference type="PANTHER" id="PTHR43537">
    <property type="entry name" value="TRANSCRIPTIONAL REGULATOR, GNTR FAMILY"/>
    <property type="match status" value="1"/>
</dbReference>
<evidence type="ECO:0000256" key="3">
    <source>
        <dbReference type="ARBA" id="ARBA00023163"/>
    </source>
</evidence>
<evidence type="ECO:0000313" key="6">
    <source>
        <dbReference type="Proteomes" id="UP000239415"/>
    </source>
</evidence>
<dbReference type="OrthoDB" id="8680240at2"/>
<accession>A0A2T0JZK5</accession>
<feature type="domain" description="HTH gntR-type" evidence="4">
    <location>
        <begin position="6"/>
        <end position="73"/>
    </location>
</feature>
<dbReference type="RefSeq" id="WP_106328229.1">
    <property type="nucleotide sequence ID" value="NZ_BOMO01000022.1"/>
</dbReference>
<dbReference type="AlphaFoldDB" id="A0A2T0JZK5"/>
<dbReference type="Pfam" id="PF00392">
    <property type="entry name" value="GntR"/>
    <property type="match status" value="1"/>
</dbReference>
<dbReference type="Proteomes" id="UP000239415">
    <property type="component" value="Unassembled WGS sequence"/>
</dbReference>
<dbReference type="GO" id="GO:0003677">
    <property type="term" value="F:DNA binding"/>
    <property type="evidence" value="ECO:0007669"/>
    <property type="project" value="UniProtKB-KW"/>
</dbReference>
<keyword evidence="2 5" id="KW-0238">DNA-binding</keyword>
<dbReference type="InterPro" id="IPR011711">
    <property type="entry name" value="GntR_C"/>
</dbReference>
<comment type="caution">
    <text evidence="5">The sequence shown here is derived from an EMBL/GenBank/DDBJ whole genome shotgun (WGS) entry which is preliminary data.</text>
</comment>
<evidence type="ECO:0000256" key="1">
    <source>
        <dbReference type="ARBA" id="ARBA00023015"/>
    </source>
</evidence>
<protein>
    <submittedName>
        <fullName evidence="5">DNA-binding GntR family transcriptional regulator</fullName>
    </submittedName>
</protein>
<dbReference type="SMART" id="SM00895">
    <property type="entry name" value="FCD"/>
    <property type="match status" value="1"/>
</dbReference>
<dbReference type="CDD" id="cd07377">
    <property type="entry name" value="WHTH_GntR"/>
    <property type="match status" value="1"/>
</dbReference>
<sequence>MTEPYSTKSDYAYSQLREKILTGEYEPGTVLNQAVLARTIGISTTPLREALRRLKSEGLVELDAHRDARVSPLTGEEARDLLEIRMSLDPLAAALAAERRSTSDIREMRDAIEGLHPLPHNPSFVDLVAHRRFHTAIYTASHNEILISTLDALWDKADRYRRLGLEVERDQQERDTKAAEHRELLECVINRDSVGAAGVMRRHIDSSLGAKAANRLNAGKIEAAP</sequence>
<dbReference type="InterPro" id="IPR036390">
    <property type="entry name" value="WH_DNA-bd_sf"/>
</dbReference>
<dbReference type="SUPFAM" id="SSF48008">
    <property type="entry name" value="GntR ligand-binding domain-like"/>
    <property type="match status" value="1"/>
</dbReference>
<dbReference type="Pfam" id="PF07729">
    <property type="entry name" value="FCD"/>
    <property type="match status" value="1"/>
</dbReference>
<dbReference type="PANTHER" id="PTHR43537:SF24">
    <property type="entry name" value="GLUCONATE OPERON TRANSCRIPTIONAL REPRESSOR"/>
    <property type="match status" value="1"/>
</dbReference>
<dbReference type="SMART" id="SM00345">
    <property type="entry name" value="HTH_GNTR"/>
    <property type="match status" value="1"/>
</dbReference>
<dbReference type="SUPFAM" id="SSF46785">
    <property type="entry name" value="Winged helix' DNA-binding domain"/>
    <property type="match status" value="1"/>
</dbReference>
<dbReference type="InterPro" id="IPR008920">
    <property type="entry name" value="TF_FadR/GntR_C"/>
</dbReference>
<dbReference type="Gene3D" id="1.20.120.530">
    <property type="entry name" value="GntR ligand-binding domain-like"/>
    <property type="match status" value="1"/>
</dbReference>
<gene>
    <name evidence="5" type="ORF">CLV67_122178</name>
</gene>
<keyword evidence="6" id="KW-1185">Reference proteome</keyword>
<proteinExistence type="predicted"/>
<dbReference type="InterPro" id="IPR036388">
    <property type="entry name" value="WH-like_DNA-bd_sf"/>
</dbReference>
<name>A0A2T0JZK5_9ACTN</name>
<dbReference type="Gene3D" id="1.10.10.10">
    <property type="entry name" value="Winged helix-like DNA-binding domain superfamily/Winged helix DNA-binding domain"/>
    <property type="match status" value="1"/>
</dbReference>
<dbReference type="GO" id="GO:0003700">
    <property type="term" value="F:DNA-binding transcription factor activity"/>
    <property type="evidence" value="ECO:0007669"/>
    <property type="project" value="InterPro"/>
</dbReference>
<keyword evidence="1" id="KW-0805">Transcription regulation</keyword>
<organism evidence="5 6">
    <name type="scientific">Actinoplanes italicus</name>
    <dbReference type="NCBI Taxonomy" id="113567"/>
    <lineage>
        <taxon>Bacteria</taxon>
        <taxon>Bacillati</taxon>
        <taxon>Actinomycetota</taxon>
        <taxon>Actinomycetes</taxon>
        <taxon>Micromonosporales</taxon>
        <taxon>Micromonosporaceae</taxon>
        <taxon>Actinoplanes</taxon>
    </lineage>
</organism>
<dbReference type="PROSITE" id="PS50949">
    <property type="entry name" value="HTH_GNTR"/>
    <property type="match status" value="1"/>
</dbReference>
<keyword evidence="3" id="KW-0804">Transcription</keyword>
<evidence type="ECO:0000256" key="2">
    <source>
        <dbReference type="ARBA" id="ARBA00023125"/>
    </source>
</evidence>